<dbReference type="InterPro" id="IPR005085">
    <property type="entry name" value="CBM25"/>
</dbReference>
<comment type="catalytic activity">
    <reaction evidence="1">
        <text>Endohydrolysis of (1-&gt;4)-alpha-D-glucosidic linkages in polysaccharides containing three or more (1-&gt;4)-alpha-linked D-glucose units.</text>
        <dbReference type="EC" id="3.2.1.1"/>
    </reaction>
</comment>
<evidence type="ECO:0000313" key="17">
    <source>
        <dbReference type="EMBL" id="PKU88407.1"/>
    </source>
</evidence>
<evidence type="ECO:0000256" key="8">
    <source>
        <dbReference type="ARBA" id="ARBA00022837"/>
    </source>
</evidence>
<feature type="domain" description="BIG2" evidence="14">
    <location>
        <begin position="964"/>
        <end position="1044"/>
    </location>
</feature>
<keyword evidence="7" id="KW-0378">Hydrolase</keyword>
<gene>
    <name evidence="17" type="ORF">CQR46_1677</name>
</gene>
<evidence type="ECO:0000256" key="11">
    <source>
        <dbReference type="RuleBase" id="RU003615"/>
    </source>
</evidence>
<evidence type="ECO:0000256" key="9">
    <source>
        <dbReference type="ARBA" id="ARBA00023277"/>
    </source>
</evidence>
<feature type="domain" description="BIG2" evidence="14">
    <location>
        <begin position="1417"/>
        <end position="1494"/>
    </location>
</feature>
<evidence type="ECO:0000256" key="5">
    <source>
        <dbReference type="ARBA" id="ARBA00017303"/>
    </source>
</evidence>
<dbReference type="RefSeq" id="WP_143252424.1">
    <property type="nucleotide sequence ID" value="NZ_PCGZ01000012.1"/>
</dbReference>
<dbReference type="GO" id="GO:0005975">
    <property type="term" value="P:carbohydrate metabolic process"/>
    <property type="evidence" value="ECO:0007669"/>
    <property type="project" value="InterPro"/>
</dbReference>
<dbReference type="Gene3D" id="3.20.20.80">
    <property type="entry name" value="Glycosidases"/>
    <property type="match status" value="1"/>
</dbReference>
<evidence type="ECO:0000313" key="18">
    <source>
        <dbReference type="Proteomes" id="UP000233730"/>
    </source>
</evidence>
<dbReference type="Proteomes" id="UP000233730">
    <property type="component" value="Unassembled WGS sequence"/>
</dbReference>
<dbReference type="InterPro" id="IPR013780">
    <property type="entry name" value="Glyco_hydro_b"/>
</dbReference>
<dbReference type="SUPFAM" id="SSF49373">
    <property type="entry name" value="Invasin/intimin cell-adhesion fragments"/>
    <property type="match status" value="5"/>
</dbReference>
<comment type="cofactor">
    <cofactor evidence="2">
        <name>Ca(2+)</name>
        <dbReference type="ChEBI" id="CHEBI:29108"/>
    </cofactor>
</comment>
<dbReference type="SUPFAM" id="SSF51445">
    <property type="entry name" value="(Trans)glycosidases"/>
    <property type="match status" value="1"/>
</dbReference>
<dbReference type="EC" id="3.2.1.1" evidence="4"/>
<comment type="similarity">
    <text evidence="3 11">Belongs to the glycosyl hydrolase 13 family.</text>
</comment>
<accession>A0A2N3QE08</accession>
<comment type="caution">
    <text evidence="17">The sequence shown here is derived from an EMBL/GenBank/DDBJ whole genome shotgun (WGS) entry which is preliminary data.</text>
</comment>
<protein>
    <recommendedName>
        <fullName evidence="5">Alpha-amylase</fullName>
        <ecNumber evidence="4">3.2.1.1</ecNumber>
    </recommendedName>
</protein>
<dbReference type="CDD" id="cd11315">
    <property type="entry name" value="AmyAc_bac1_AmyA"/>
    <property type="match status" value="1"/>
</dbReference>
<dbReference type="InterPro" id="IPR017853">
    <property type="entry name" value="GH"/>
</dbReference>
<evidence type="ECO:0000256" key="7">
    <source>
        <dbReference type="ARBA" id="ARBA00022801"/>
    </source>
</evidence>
<evidence type="ECO:0000256" key="4">
    <source>
        <dbReference type="ARBA" id="ARBA00012595"/>
    </source>
</evidence>
<reference evidence="17 18" key="1">
    <citation type="submission" date="2017-10" db="EMBL/GenBank/DDBJ databases">
        <title>Bifidobacterium genomics.</title>
        <authorList>
            <person name="Lugli G.A."/>
            <person name="Milani C."/>
            <person name="Mancabelli L."/>
        </authorList>
    </citation>
    <scope>NUCLEOTIDE SEQUENCE [LARGE SCALE GENOMIC DNA]</scope>
    <source>
        <strain evidence="17 18">1524B</strain>
    </source>
</reference>
<evidence type="ECO:0000256" key="2">
    <source>
        <dbReference type="ARBA" id="ARBA00001913"/>
    </source>
</evidence>
<dbReference type="InterPro" id="IPR006047">
    <property type="entry name" value="GH13_cat_dom"/>
</dbReference>
<evidence type="ECO:0000259" key="16">
    <source>
        <dbReference type="SMART" id="SM01066"/>
    </source>
</evidence>
<dbReference type="Pfam" id="PF00128">
    <property type="entry name" value="Alpha-amylase"/>
    <property type="match status" value="1"/>
</dbReference>
<evidence type="ECO:0000259" key="13">
    <source>
        <dbReference type="SMART" id="SM00632"/>
    </source>
</evidence>
<dbReference type="GO" id="GO:0004556">
    <property type="term" value="F:alpha-amylase activity"/>
    <property type="evidence" value="ECO:0007669"/>
    <property type="project" value="UniProtKB-EC"/>
</dbReference>
<dbReference type="InterPro" id="IPR013783">
    <property type="entry name" value="Ig-like_fold"/>
</dbReference>
<dbReference type="InterPro" id="IPR006046">
    <property type="entry name" value="Alpha_amylase"/>
</dbReference>
<dbReference type="Gene3D" id="2.60.40.10">
    <property type="entry name" value="Immunoglobulins"/>
    <property type="match status" value="1"/>
</dbReference>
<evidence type="ECO:0000256" key="1">
    <source>
        <dbReference type="ARBA" id="ARBA00000548"/>
    </source>
</evidence>
<evidence type="ECO:0000256" key="10">
    <source>
        <dbReference type="ARBA" id="ARBA00023295"/>
    </source>
</evidence>
<dbReference type="Gene3D" id="2.60.40.1180">
    <property type="entry name" value="Golgi alpha-mannosidase II"/>
    <property type="match status" value="1"/>
</dbReference>
<proteinExistence type="inferred from homology"/>
<keyword evidence="10" id="KW-0326">Glycosidase</keyword>
<dbReference type="SMART" id="SM01066">
    <property type="entry name" value="CBM_25"/>
    <property type="match status" value="1"/>
</dbReference>
<evidence type="ECO:0000259" key="15">
    <source>
        <dbReference type="SMART" id="SM00642"/>
    </source>
</evidence>
<dbReference type="SMART" id="SM00635">
    <property type="entry name" value="BID_2"/>
    <property type="match status" value="5"/>
</dbReference>
<keyword evidence="9" id="KW-0119">Carbohydrate metabolism</keyword>
<keyword evidence="8" id="KW-0106">Calcium</keyword>
<name>A0A2N3QE08_9BIFI</name>
<dbReference type="InterPro" id="IPR003343">
    <property type="entry name" value="Big_2"/>
</dbReference>
<sequence length="1645" mass="172493">MTPLSEEHGTPPVSNKRPSGRGFLKKAIAGFAAAATLAGGMVVGSTTAVAADHVGPTTSYDRTLGNAQFEAARKQYGLAQEMHYGAILHAWMWSANTIKNNMKAIADAGYTSIQTVPISTIKGPVEGMRFDENWYYVYQPSGTGIGNKVIGTEAEIKAMTEEAHKYGIRIIADAVINHFTSDWNAVESDWKDRKYFHGDFDVCQKSKPEAIRGDAINYGNRWQVTQCHLLGLLDLNTQSQETADRMKDYLTRAVAAGVDGFRYDAAKHIELPDEFQTHSPYFDTILSNGAQYQYGEVLQGDSGLNAAAYPALFDKYSSNGGGNTGSKYGGAVRAAINSGSMNAQSLRNLQGDGVRDNQLVTWVESHDNYANKEVDTEIGKVGVSTRISADKIRKGWAIIASRAGGAPLFFNRPVGSGGTNNNQFSERTTLGMAGDDEWKHPEVTWVNKFRNAMEGSPENMQNCQGDNSCLMIERGIGDGSPDNNGVVVVNSGGDKDLNGISTTLDDGQYKDQVNGGQITVSGGKITSGRAPGGKVAVFWNNKGGTTIDAETISAAPINTTFTGSGIEVTVRAQNATNLKWATSDGKSGTFVSGDKITVGANAEVGDVITLTLTGKGTGATGKDLKVEYTYEKVERSQQQLAKYYSTNTAGQKKKKTISVDGSASDWDSSMLIAQGTANDDPRVYRPNSMYEMPIDLYALYGTYDDDNLYLMWEMTNVQDVVDRGDDFPLNRPVHTEKGPAAWIALDTGRSDNRVGKNANLQTGGTIWDSRISWEQNVNNVIGLALKKGENGPWMYSGDETGLNANAIYGPGAAPAVGTQKTKMQYAAGTGLLSNEVWGLDGAWGSQNGRVPGDVKNDNGNWVNFKSKGHNPGAQDSICELAIPLEELGITAADVEKTGVGVQIVATYGLSGMDSLPYDLAANDNADLPDTQSQENNSYEKSDDDSYSAPLARIGAAGGVIETIPVESVTINEGSSMSIDLGTSRTAKLSATVAPSNASNKKVTWSSSNEQIATVDSKGNVKANKAGTVKITAKAGDKTSPITITVTGELNLPTTTTVYYPAAKFGASSTYLHYRVNKGGTAGTWTTVPGVKMEAACDGYVKYTVDNPDQDEVEFVFTNGSGQWDNNGEANYKGTGESLLVKDGQLTVDNPPCTVTVPVSSVSIAGGDFQLPVGSTRRLSATVAPANATDRAVSWRSSDTSVASVDASGTVKAVKAGTATITATAGGKSASVRVTVASDYVAVSSVSIAGTGVSGGRASISVGAGLSLAATVSPSNATDRAVSWSTSDASIATVSNGSVRGLKAGTATITATAGGKSASVIVTVVSQGVTVNSVSITGSGVANGKLSLPATTSRQLGYQVSPSNATVGVVYWSSSDTSVATVDGTGKVSAKAEGVTAITVTAGGKSQAIVLTVTKPVAVQSVSIAGGDFTLDTGKTKVLSATVKPDNATNKAVAWSSSDASVASVDASGKVTAKKAGTATITAKSGGKSASVKVSVKAVASVSKGDSLGVRRGNRYYVRNSLSSGNADVEFTYGLASDQVLVGDWDGDGKDTLVLRRGNRYYVRNSLTPGHADKEFTLGLATDQVLVGDWDGDGKDTLMLRRGNQFLVYNTLGSSTVDRVFYYGLPSDVVLVGDWNGDGKDTLAMR</sequence>
<feature type="domain" description="BIG2" evidence="14">
    <location>
        <begin position="1157"/>
        <end position="1234"/>
    </location>
</feature>
<evidence type="ECO:0000256" key="3">
    <source>
        <dbReference type="ARBA" id="ARBA00008061"/>
    </source>
</evidence>
<feature type="domain" description="Alpha-amylase C-terminal" evidence="13">
    <location>
        <begin position="460"/>
        <end position="542"/>
    </location>
</feature>
<dbReference type="InterPro" id="IPR008964">
    <property type="entry name" value="Invasin/intimin_cell_adhesion"/>
</dbReference>
<feature type="non-terminal residue" evidence="17">
    <location>
        <position position="1645"/>
    </location>
</feature>
<dbReference type="GO" id="GO:0046872">
    <property type="term" value="F:metal ion binding"/>
    <property type="evidence" value="ECO:0007669"/>
    <property type="project" value="UniProtKB-KW"/>
</dbReference>
<dbReference type="Pfam" id="PF03423">
    <property type="entry name" value="CBM_25"/>
    <property type="match status" value="1"/>
</dbReference>
<feature type="domain" description="Glycosyl hydrolase family 13 catalytic" evidence="15">
    <location>
        <begin position="85"/>
        <end position="450"/>
    </location>
</feature>
<dbReference type="SMART" id="SM00632">
    <property type="entry name" value="Aamy_C"/>
    <property type="match status" value="1"/>
</dbReference>
<dbReference type="PRINTS" id="PR00110">
    <property type="entry name" value="ALPHAAMYLASE"/>
</dbReference>
<evidence type="ECO:0000259" key="14">
    <source>
        <dbReference type="SMART" id="SM00635"/>
    </source>
</evidence>
<dbReference type="Gene3D" id="2.60.40.1080">
    <property type="match status" value="5"/>
</dbReference>
<dbReference type="SUPFAM" id="SSF51011">
    <property type="entry name" value="Glycosyl hydrolase domain"/>
    <property type="match status" value="1"/>
</dbReference>
<feature type="domain" description="BIG2" evidence="14">
    <location>
        <begin position="1241"/>
        <end position="1322"/>
    </location>
</feature>
<keyword evidence="6" id="KW-0479">Metal-binding</keyword>
<organism evidence="17 18">
    <name type="scientific">Bifidobacterium pseudolongum subsp. globosum</name>
    <dbReference type="NCBI Taxonomy" id="1690"/>
    <lineage>
        <taxon>Bacteria</taxon>
        <taxon>Bacillati</taxon>
        <taxon>Actinomycetota</taxon>
        <taxon>Actinomycetes</taxon>
        <taxon>Bifidobacteriales</taxon>
        <taxon>Bifidobacteriaceae</taxon>
        <taxon>Bifidobacterium</taxon>
    </lineage>
</organism>
<evidence type="ECO:0000256" key="12">
    <source>
        <dbReference type="SAM" id="MobiDB-lite"/>
    </source>
</evidence>
<evidence type="ECO:0000256" key="6">
    <source>
        <dbReference type="ARBA" id="ARBA00022723"/>
    </source>
</evidence>
<dbReference type="SUPFAM" id="SSF69318">
    <property type="entry name" value="Integrin alpha N-terminal domain"/>
    <property type="match status" value="1"/>
</dbReference>
<dbReference type="PANTHER" id="PTHR43447">
    <property type="entry name" value="ALPHA-AMYLASE"/>
    <property type="match status" value="1"/>
</dbReference>
<dbReference type="InterPro" id="IPR028994">
    <property type="entry name" value="Integrin_alpha_N"/>
</dbReference>
<feature type="domain" description="Carbohydrate binding module family 25" evidence="16">
    <location>
        <begin position="1052"/>
        <end position="1141"/>
    </location>
</feature>
<dbReference type="SMART" id="SM00642">
    <property type="entry name" value="Aamy"/>
    <property type="match status" value="1"/>
</dbReference>
<feature type="domain" description="BIG2" evidence="14">
    <location>
        <begin position="1329"/>
        <end position="1411"/>
    </location>
</feature>
<dbReference type="InterPro" id="IPR031319">
    <property type="entry name" value="A-amylase_C"/>
</dbReference>
<feature type="compositionally biased region" description="Polar residues" evidence="12">
    <location>
        <begin position="929"/>
        <end position="938"/>
    </location>
</feature>
<dbReference type="GO" id="GO:2001070">
    <property type="term" value="F:starch binding"/>
    <property type="evidence" value="ECO:0007669"/>
    <property type="project" value="InterPro"/>
</dbReference>
<feature type="region of interest" description="Disordered" evidence="12">
    <location>
        <begin position="920"/>
        <end position="946"/>
    </location>
</feature>
<dbReference type="Pfam" id="PF02368">
    <property type="entry name" value="Big_2"/>
    <property type="match status" value="5"/>
</dbReference>
<dbReference type="EMBL" id="PCGZ01000012">
    <property type="protein sequence ID" value="PKU88407.1"/>
    <property type="molecule type" value="Genomic_DNA"/>
</dbReference>